<gene>
    <name evidence="2" type="ORF">CGOC_LOCUS12592</name>
</gene>
<dbReference type="SUPFAM" id="SSF55681">
    <property type="entry name" value="Class II aaRS and biotin synthetases"/>
    <property type="match status" value="1"/>
</dbReference>
<evidence type="ECO:0000313" key="3">
    <source>
        <dbReference type="Proteomes" id="UP000271889"/>
    </source>
</evidence>
<sequence>MIHRAVLGSFERMIAVLAENCAGKWPFWLSPRQVSLDSFRISNNVHFSQCRESVCCLFIAFQI</sequence>
<dbReference type="InterPro" id="IPR045864">
    <property type="entry name" value="aa-tRNA-synth_II/BPL/LPL"/>
</dbReference>
<evidence type="ECO:0008006" key="4">
    <source>
        <dbReference type="Google" id="ProtNLM"/>
    </source>
</evidence>
<reference evidence="2 3" key="1">
    <citation type="submission" date="2018-11" db="EMBL/GenBank/DDBJ databases">
        <authorList>
            <consortium name="Pathogen Informatics"/>
        </authorList>
    </citation>
    <scope>NUCLEOTIDE SEQUENCE [LARGE SCALE GENOMIC DNA]</scope>
</reference>
<evidence type="ECO:0000256" key="1">
    <source>
        <dbReference type="ARBA" id="ARBA00022917"/>
    </source>
</evidence>
<keyword evidence="1" id="KW-0648">Protein biosynthesis</keyword>
<organism evidence="2 3">
    <name type="scientific">Cylicostephanus goldi</name>
    <name type="common">Nematode worm</name>
    <dbReference type="NCBI Taxonomy" id="71465"/>
    <lineage>
        <taxon>Eukaryota</taxon>
        <taxon>Metazoa</taxon>
        <taxon>Ecdysozoa</taxon>
        <taxon>Nematoda</taxon>
        <taxon>Chromadorea</taxon>
        <taxon>Rhabditida</taxon>
        <taxon>Rhabditina</taxon>
        <taxon>Rhabditomorpha</taxon>
        <taxon>Strongyloidea</taxon>
        <taxon>Strongylidae</taxon>
        <taxon>Cylicostephanus</taxon>
    </lineage>
</organism>
<dbReference type="GO" id="GO:0004829">
    <property type="term" value="F:threonine-tRNA ligase activity"/>
    <property type="evidence" value="ECO:0007669"/>
    <property type="project" value="TreeGrafter"/>
</dbReference>
<protein>
    <recommendedName>
        <fullName evidence="4">Threonyl-tRNA synthetase</fullName>
    </recommendedName>
</protein>
<dbReference type="PANTHER" id="PTHR11451:SF46">
    <property type="entry name" value="THREONINE--TRNA LIGASE"/>
    <property type="match status" value="1"/>
</dbReference>
<dbReference type="PANTHER" id="PTHR11451">
    <property type="entry name" value="THREONINE-TRNA LIGASE"/>
    <property type="match status" value="1"/>
</dbReference>
<dbReference type="GO" id="GO:0005739">
    <property type="term" value="C:mitochondrion"/>
    <property type="evidence" value="ECO:0007669"/>
    <property type="project" value="TreeGrafter"/>
</dbReference>
<keyword evidence="3" id="KW-1185">Reference proteome</keyword>
<dbReference type="Proteomes" id="UP000271889">
    <property type="component" value="Unassembled WGS sequence"/>
</dbReference>
<evidence type="ECO:0000313" key="2">
    <source>
        <dbReference type="EMBL" id="VDN34292.1"/>
    </source>
</evidence>
<dbReference type="GO" id="GO:0006435">
    <property type="term" value="P:threonyl-tRNA aminoacylation"/>
    <property type="evidence" value="ECO:0007669"/>
    <property type="project" value="TreeGrafter"/>
</dbReference>
<dbReference type="EMBL" id="UYRV01124315">
    <property type="protein sequence ID" value="VDN34292.1"/>
    <property type="molecule type" value="Genomic_DNA"/>
</dbReference>
<name>A0A3P7QR49_CYLGO</name>
<dbReference type="Gene3D" id="3.30.930.10">
    <property type="entry name" value="Bira Bifunctional Protein, Domain 2"/>
    <property type="match status" value="1"/>
</dbReference>
<dbReference type="OrthoDB" id="5423599at2759"/>
<dbReference type="AlphaFoldDB" id="A0A3P7QR49"/>
<accession>A0A3P7QR49</accession>
<proteinExistence type="predicted"/>